<keyword evidence="14" id="KW-1185">Reference proteome</keyword>
<dbReference type="InterPro" id="IPR020826">
    <property type="entry name" value="Transketolase_BS"/>
</dbReference>
<evidence type="ECO:0000313" key="13">
    <source>
        <dbReference type="EMBL" id="CUS38923.1"/>
    </source>
</evidence>
<dbReference type="Pfam" id="PF00456">
    <property type="entry name" value="Transketolase_N"/>
    <property type="match status" value="1"/>
</dbReference>
<evidence type="ECO:0000259" key="12">
    <source>
        <dbReference type="SMART" id="SM00861"/>
    </source>
</evidence>
<gene>
    <name evidence="13" type="primary">tktA</name>
    <name evidence="13" type="ORF">COMA1_60156</name>
</gene>
<evidence type="ECO:0000256" key="3">
    <source>
        <dbReference type="ARBA" id="ARBA00001946"/>
    </source>
</evidence>
<dbReference type="NCBIfam" id="NF004559">
    <property type="entry name" value="PRK05899.2-5"/>
    <property type="match status" value="1"/>
</dbReference>
<dbReference type="AlphaFoldDB" id="A0A0S4LSI1"/>
<evidence type="ECO:0000256" key="8">
    <source>
        <dbReference type="ARBA" id="ARBA00022723"/>
    </source>
</evidence>
<accession>A0A0S4LSI1</accession>
<dbReference type="CDD" id="cd02012">
    <property type="entry name" value="TPP_TK"/>
    <property type="match status" value="1"/>
</dbReference>
<comment type="subunit">
    <text evidence="6">Homodimer.</text>
</comment>
<dbReference type="Gene3D" id="3.40.50.920">
    <property type="match status" value="1"/>
</dbReference>
<dbReference type="InterPro" id="IPR009014">
    <property type="entry name" value="Transketo_C/PFOR_II"/>
</dbReference>
<dbReference type="PANTHER" id="PTHR43195:SF1">
    <property type="entry name" value="FI06132P-RELATED"/>
    <property type="match status" value="1"/>
</dbReference>
<evidence type="ECO:0000256" key="10">
    <source>
        <dbReference type="ARBA" id="ARBA00022842"/>
    </source>
</evidence>
<dbReference type="FunFam" id="3.40.50.970:FF:000129">
    <property type="entry name" value="Transketolase"/>
    <property type="match status" value="1"/>
</dbReference>
<organism evidence="13 14">
    <name type="scientific">Candidatus Nitrospira nitrosa</name>
    <dbReference type="NCBI Taxonomy" id="1742972"/>
    <lineage>
        <taxon>Bacteria</taxon>
        <taxon>Pseudomonadati</taxon>
        <taxon>Nitrospirota</taxon>
        <taxon>Nitrospiria</taxon>
        <taxon>Nitrospirales</taxon>
        <taxon>Nitrospiraceae</taxon>
        <taxon>Nitrospira</taxon>
    </lineage>
</organism>
<comment type="cofactor">
    <cofactor evidence="4">
        <name>thiamine diphosphate</name>
        <dbReference type="ChEBI" id="CHEBI:58937"/>
    </cofactor>
</comment>
<dbReference type="InterPro" id="IPR051424">
    <property type="entry name" value="Transketolase-like"/>
</dbReference>
<dbReference type="GO" id="GO:0004802">
    <property type="term" value="F:transketolase activity"/>
    <property type="evidence" value="ECO:0007669"/>
    <property type="project" value="UniProtKB-EC"/>
</dbReference>
<dbReference type="Pfam" id="PF02779">
    <property type="entry name" value="Transket_pyr"/>
    <property type="match status" value="1"/>
</dbReference>
<evidence type="ECO:0000256" key="11">
    <source>
        <dbReference type="ARBA" id="ARBA00023052"/>
    </source>
</evidence>
<evidence type="ECO:0000256" key="7">
    <source>
        <dbReference type="ARBA" id="ARBA00022679"/>
    </source>
</evidence>
<dbReference type="InterPro" id="IPR005474">
    <property type="entry name" value="Transketolase_N"/>
</dbReference>
<name>A0A0S4LSI1_9BACT</name>
<evidence type="ECO:0000256" key="9">
    <source>
        <dbReference type="ARBA" id="ARBA00022837"/>
    </source>
</evidence>
<keyword evidence="9" id="KW-0106">Calcium</keyword>
<comment type="cofactor">
    <cofactor evidence="3">
        <name>Mg(2+)</name>
        <dbReference type="ChEBI" id="CHEBI:18420"/>
    </cofactor>
</comment>
<dbReference type="GO" id="GO:0030976">
    <property type="term" value="F:thiamine pyrophosphate binding"/>
    <property type="evidence" value="ECO:0007669"/>
    <property type="project" value="TreeGrafter"/>
</dbReference>
<dbReference type="InterPro" id="IPR005475">
    <property type="entry name" value="Transketolase-like_Pyr-bd"/>
</dbReference>
<dbReference type="CDD" id="cd07033">
    <property type="entry name" value="TPP_PYR_DXS_TK_like"/>
    <property type="match status" value="1"/>
</dbReference>
<evidence type="ECO:0000256" key="1">
    <source>
        <dbReference type="ARBA" id="ARBA00001913"/>
    </source>
</evidence>
<dbReference type="GO" id="GO:0046872">
    <property type="term" value="F:metal ion binding"/>
    <property type="evidence" value="ECO:0007669"/>
    <property type="project" value="UniProtKB-KW"/>
</dbReference>
<dbReference type="Pfam" id="PF02780">
    <property type="entry name" value="Transketolase_C"/>
    <property type="match status" value="1"/>
</dbReference>
<dbReference type="SUPFAM" id="SSF52922">
    <property type="entry name" value="TK C-terminal domain-like"/>
    <property type="match status" value="1"/>
</dbReference>
<dbReference type="PROSITE" id="PS00802">
    <property type="entry name" value="TRANSKETOLASE_2"/>
    <property type="match status" value="1"/>
</dbReference>
<comment type="similarity">
    <text evidence="5">Belongs to the transketolase family.</text>
</comment>
<evidence type="ECO:0000313" key="14">
    <source>
        <dbReference type="Proteomes" id="UP000199032"/>
    </source>
</evidence>
<keyword evidence="8" id="KW-0479">Metal-binding</keyword>
<dbReference type="EC" id="2.2.1.1" evidence="13"/>
<feature type="domain" description="Transketolase-like pyrimidine-binding" evidence="12">
    <location>
        <begin position="317"/>
        <end position="480"/>
    </location>
</feature>
<evidence type="ECO:0000256" key="5">
    <source>
        <dbReference type="ARBA" id="ARBA00007131"/>
    </source>
</evidence>
<dbReference type="GO" id="GO:0005737">
    <property type="term" value="C:cytoplasm"/>
    <property type="evidence" value="ECO:0007669"/>
    <property type="project" value="UniProtKB-ARBA"/>
</dbReference>
<dbReference type="Proteomes" id="UP000199032">
    <property type="component" value="Unassembled WGS sequence"/>
</dbReference>
<keyword evidence="7 13" id="KW-0808">Transferase</keyword>
<dbReference type="RefSeq" id="WP_176698171.1">
    <property type="nucleotide sequence ID" value="NZ_CZQA01000012.1"/>
</dbReference>
<protein>
    <submittedName>
        <fullName evidence="13">Transketolase</fullName>
        <ecNumber evidence="13">2.2.1.1</ecNumber>
    </submittedName>
</protein>
<reference evidence="13 14" key="1">
    <citation type="submission" date="2015-10" db="EMBL/GenBank/DDBJ databases">
        <authorList>
            <person name="Gilbert D.G."/>
        </authorList>
    </citation>
    <scope>NUCLEOTIDE SEQUENCE [LARGE SCALE GENOMIC DNA]</scope>
    <source>
        <strain evidence="13">COMA1</strain>
    </source>
</reference>
<evidence type="ECO:0000256" key="2">
    <source>
        <dbReference type="ARBA" id="ARBA00001936"/>
    </source>
</evidence>
<dbReference type="SUPFAM" id="SSF52518">
    <property type="entry name" value="Thiamin diphosphate-binding fold (THDP-binding)"/>
    <property type="match status" value="2"/>
</dbReference>
<comment type="cofactor">
    <cofactor evidence="2">
        <name>Mn(2+)</name>
        <dbReference type="ChEBI" id="CHEBI:29035"/>
    </cofactor>
</comment>
<dbReference type="InterPro" id="IPR029061">
    <property type="entry name" value="THDP-binding"/>
</dbReference>
<keyword evidence="10" id="KW-0460">Magnesium</keyword>
<dbReference type="InterPro" id="IPR033248">
    <property type="entry name" value="Transketolase_C"/>
</dbReference>
<dbReference type="EMBL" id="CZQA01000012">
    <property type="protein sequence ID" value="CUS38923.1"/>
    <property type="molecule type" value="Genomic_DNA"/>
</dbReference>
<dbReference type="STRING" id="1742972.COMA1_60156"/>
<proteinExistence type="inferred from homology"/>
<evidence type="ECO:0000256" key="4">
    <source>
        <dbReference type="ARBA" id="ARBA00001964"/>
    </source>
</evidence>
<keyword evidence="11" id="KW-0786">Thiamine pyrophosphate</keyword>
<sequence>MAGSVASSELLTALHNKATQLRINSVRATSEAGSGHPSSCASAADLVAALFFSVMRYDPHNPKAPNSDRFILSKGHAAPLLYAAWAEAGLFPTSDLLKLRTLTSDLEGHPTPRLPFVDMATGSLGQGLAVGVGIALNAKFVDILDHRTYVLMGDGESVEGSVWEAAEIGRQYNLDNLCAIVDINRLGQSDPTMLQHDMESYRSRWAGFGWHAIVVDGHDLSAILKAFTEAAQTKGRPTVLLAKTYKGKGISFIENKAEWHGKPLKKGEETQKAIDELTKQLHPNDAVIQIPKPSAPAVASAVIGTMPAPPYKIGDSVATREAFGAALEALGSINSSVVALDADVKNSTYTDKFGKKYPGRFFENFIAEQNMVGAAAGLAACGKIPFAATFACFLSRAYDFIRMAAVSGSNIKLVGTHVGVSIGEDGPSQMGLEDIAMMAAQPNVTVLYPSDGNSAYRLIEAAAHHKGMVYVRAGRPKNSVIYGPEEQFQIGGSKLLRQSASDVLTIVAAGVTLFEALKAYDQLKAAGIAVRVIDLYSIAPIDRATLLESGQATQRRILTVEDHYSHGGLGDAVLNAVSTEGMSVHKLAVRDIPHSGKPDELIDHYGIGVRSIVEAAKAIVK</sequence>
<evidence type="ECO:0000256" key="6">
    <source>
        <dbReference type="ARBA" id="ARBA00011738"/>
    </source>
</evidence>
<comment type="cofactor">
    <cofactor evidence="1">
        <name>Ca(2+)</name>
        <dbReference type="ChEBI" id="CHEBI:29108"/>
    </cofactor>
</comment>
<dbReference type="SMART" id="SM00861">
    <property type="entry name" value="Transket_pyr"/>
    <property type="match status" value="1"/>
</dbReference>
<dbReference type="Gene3D" id="3.40.50.970">
    <property type="match status" value="2"/>
</dbReference>
<dbReference type="PANTHER" id="PTHR43195">
    <property type="entry name" value="TRANSKETOLASE"/>
    <property type="match status" value="1"/>
</dbReference>